<organism evidence="2 3">
    <name type="scientific">Kribbella karoonensis</name>
    <dbReference type="NCBI Taxonomy" id="324851"/>
    <lineage>
        <taxon>Bacteria</taxon>
        <taxon>Bacillati</taxon>
        <taxon>Actinomycetota</taxon>
        <taxon>Actinomycetes</taxon>
        <taxon>Propionibacteriales</taxon>
        <taxon>Kribbellaceae</taxon>
        <taxon>Kribbella</taxon>
    </lineage>
</organism>
<dbReference type="InterPro" id="IPR036278">
    <property type="entry name" value="Sialidase_sf"/>
</dbReference>
<keyword evidence="3" id="KW-1185">Reference proteome</keyword>
<accession>A0ABN2DWD3</accession>
<sequence length="578" mass="59769">MGRPRLVIASVAAFAAALSGAAVAAYANQAVEVTVGSPPTPFSQNKQNEPAVAIDAHDPSVVVAGVNDEIDMESCAAGDPSTCPFTPGVGVSGVYFSFDSGNSWTQPTYTGWTARNCLGPAVCTPQVGKIGTLPRYYEAGLVSDGDPAVAFGPRPGPDGKFSWANGSRLYYANLTANFSAVRQLETFRGFEAIAVSTTDDVHAAAANDASAWTAPVIISRQSSTTFSDKEQVYADNAASSRFFGHVYACWASFRSNSHGRAFPVPLMVGRSADGGRTWTTSQVGPATSNGMSQQPDGCVVRTDSTGNVYVFGVGVRSGASLQLMYKSTDGGAHFTGPTAVAPVVEPGVLDPVQGRPVMDGIAGARVDLAGGPNVDIANGRPSGAGATNEIFMTWSDGRAGLNHEQLMLTSSRNGGTSWSTPAPIPLKAGDRPVYTAPAVSPDGTDLYVVHNSFTTPYRDNTTDPRALVGEVRHANVVNGVPSGWTTLERTPGGDPRGSSANSLTSEFLGDYVYAAATNDSAVAVWNDSHAAGVCPAINSYRASLYTATPAAAPNVLGSCPATFGNTDILGGSYPDPTP</sequence>
<dbReference type="InterPro" id="IPR015943">
    <property type="entry name" value="WD40/YVTN_repeat-like_dom_sf"/>
</dbReference>
<keyword evidence="1" id="KW-0732">Signal</keyword>
<dbReference type="RefSeq" id="WP_344192690.1">
    <property type="nucleotide sequence ID" value="NZ_BAAAND010000006.1"/>
</dbReference>
<dbReference type="Gene3D" id="2.130.10.10">
    <property type="entry name" value="YVTN repeat-like/Quinoprotein amine dehydrogenase"/>
    <property type="match status" value="1"/>
</dbReference>
<evidence type="ECO:0000313" key="2">
    <source>
        <dbReference type="EMBL" id="GAA1587074.1"/>
    </source>
</evidence>
<dbReference type="EMBL" id="BAAAND010000006">
    <property type="protein sequence ID" value="GAA1587074.1"/>
    <property type="molecule type" value="Genomic_DNA"/>
</dbReference>
<name>A0ABN2DWD3_9ACTN</name>
<dbReference type="CDD" id="cd15482">
    <property type="entry name" value="Sialidase_non-viral"/>
    <property type="match status" value="1"/>
</dbReference>
<evidence type="ECO:0000313" key="3">
    <source>
        <dbReference type="Proteomes" id="UP001500190"/>
    </source>
</evidence>
<protein>
    <recommendedName>
        <fullName evidence="4">Exo-alpha-sialidase</fullName>
    </recommendedName>
</protein>
<dbReference type="Proteomes" id="UP001500190">
    <property type="component" value="Unassembled WGS sequence"/>
</dbReference>
<comment type="caution">
    <text evidence="2">The sequence shown here is derived from an EMBL/GenBank/DDBJ whole genome shotgun (WGS) entry which is preliminary data.</text>
</comment>
<feature type="chain" id="PRO_5047355360" description="Exo-alpha-sialidase" evidence="1">
    <location>
        <begin position="25"/>
        <end position="578"/>
    </location>
</feature>
<evidence type="ECO:0000256" key="1">
    <source>
        <dbReference type="SAM" id="SignalP"/>
    </source>
</evidence>
<proteinExistence type="predicted"/>
<evidence type="ECO:0008006" key="4">
    <source>
        <dbReference type="Google" id="ProtNLM"/>
    </source>
</evidence>
<feature type="signal peptide" evidence="1">
    <location>
        <begin position="1"/>
        <end position="24"/>
    </location>
</feature>
<reference evidence="2 3" key="1">
    <citation type="journal article" date="2019" name="Int. J. Syst. Evol. Microbiol.">
        <title>The Global Catalogue of Microorganisms (GCM) 10K type strain sequencing project: providing services to taxonomists for standard genome sequencing and annotation.</title>
        <authorList>
            <consortium name="The Broad Institute Genomics Platform"/>
            <consortium name="The Broad Institute Genome Sequencing Center for Infectious Disease"/>
            <person name="Wu L."/>
            <person name="Ma J."/>
        </authorList>
    </citation>
    <scope>NUCLEOTIDE SEQUENCE [LARGE SCALE GENOMIC DNA]</scope>
    <source>
        <strain evidence="2 3">JCM 14304</strain>
    </source>
</reference>
<gene>
    <name evidence="2" type="ORF">GCM10009742_36500</name>
</gene>
<dbReference type="SUPFAM" id="SSF50939">
    <property type="entry name" value="Sialidases"/>
    <property type="match status" value="1"/>
</dbReference>